<evidence type="ECO:0000313" key="2">
    <source>
        <dbReference type="EMBL" id="KZO94612.1"/>
    </source>
</evidence>
<feature type="compositionally biased region" description="Low complexity" evidence="1">
    <location>
        <begin position="204"/>
        <end position="213"/>
    </location>
</feature>
<feature type="compositionally biased region" description="Pro residues" evidence="1">
    <location>
        <begin position="152"/>
        <end position="161"/>
    </location>
</feature>
<feature type="compositionally biased region" description="Polar residues" evidence="1">
    <location>
        <begin position="183"/>
        <end position="193"/>
    </location>
</feature>
<feature type="compositionally biased region" description="Basic and acidic residues" evidence="1">
    <location>
        <begin position="270"/>
        <end position="284"/>
    </location>
</feature>
<evidence type="ECO:0000313" key="3">
    <source>
        <dbReference type="Proteomes" id="UP000076738"/>
    </source>
</evidence>
<gene>
    <name evidence="2" type="ORF">CALVIDRAFT_599688</name>
</gene>
<dbReference type="AlphaFoldDB" id="A0A167KG32"/>
<protein>
    <submittedName>
        <fullName evidence="2">Uncharacterized protein</fullName>
    </submittedName>
</protein>
<organism evidence="2 3">
    <name type="scientific">Calocera viscosa (strain TUFC12733)</name>
    <dbReference type="NCBI Taxonomy" id="1330018"/>
    <lineage>
        <taxon>Eukaryota</taxon>
        <taxon>Fungi</taxon>
        <taxon>Dikarya</taxon>
        <taxon>Basidiomycota</taxon>
        <taxon>Agaricomycotina</taxon>
        <taxon>Dacrymycetes</taxon>
        <taxon>Dacrymycetales</taxon>
        <taxon>Dacrymycetaceae</taxon>
        <taxon>Calocera</taxon>
    </lineage>
</organism>
<feature type="compositionally biased region" description="Polar residues" evidence="1">
    <location>
        <begin position="399"/>
        <end position="412"/>
    </location>
</feature>
<keyword evidence="3" id="KW-1185">Reference proteome</keyword>
<reference evidence="2 3" key="1">
    <citation type="journal article" date="2016" name="Mol. Biol. Evol.">
        <title>Comparative Genomics of Early-Diverging Mushroom-Forming Fungi Provides Insights into the Origins of Lignocellulose Decay Capabilities.</title>
        <authorList>
            <person name="Nagy L.G."/>
            <person name="Riley R."/>
            <person name="Tritt A."/>
            <person name="Adam C."/>
            <person name="Daum C."/>
            <person name="Floudas D."/>
            <person name="Sun H."/>
            <person name="Yadav J.S."/>
            <person name="Pangilinan J."/>
            <person name="Larsson K.H."/>
            <person name="Matsuura K."/>
            <person name="Barry K."/>
            <person name="Labutti K."/>
            <person name="Kuo R."/>
            <person name="Ohm R.A."/>
            <person name="Bhattacharya S.S."/>
            <person name="Shirouzu T."/>
            <person name="Yoshinaga Y."/>
            <person name="Martin F.M."/>
            <person name="Grigoriev I.V."/>
            <person name="Hibbett D.S."/>
        </authorList>
    </citation>
    <scope>NUCLEOTIDE SEQUENCE [LARGE SCALE GENOMIC DNA]</scope>
    <source>
        <strain evidence="2 3">TUFC12733</strain>
    </source>
</reference>
<dbReference type="Proteomes" id="UP000076738">
    <property type="component" value="Unassembled WGS sequence"/>
</dbReference>
<sequence>MLAWLSRLFRCTSMFRGDTQLELITVLANSGDDVSLATKAIRIYIQSKRRKNRGEDYIHAKIEDIENRYKFDTTLHEAFHVARAQTGLPRSTVLPPPRRARRDSNGMPRTPSVERESPRRPTVPIPAEPNQRPAAPSHPDQYPTQIDTPRGIVPPPAPQPIRRPSLMDTPRSFPPTSGPHPSPNASITDTPRSFPTPGLVADRSSLLSSNTSSPNFPAQDPRGLHRYSALGMATMPEGRSSGSSSSNESSGLKLHAGPLRSEYAAYPAYPREDHRARDPNRDRVLQTPPTPNTAPVSSARARRRTSDTGQYLAPPDSPINYTLPPAALDANMPSSISIRPPATPRSLMNGPSAPSSASPSTASSGSPSGHSFGPRPMPPPNTEISPITPLSPPIPAGTASRTHTSATINPSGFHTAPPRHPTHPTPQYYTTISPEEEAYRRANYRRSL</sequence>
<feature type="compositionally biased region" description="Pro residues" evidence="1">
    <location>
        <begin position="172"/>
        <end position="182"/>
    </location>
</feature>
<proteinExistence type="predicted"/>
<dbReference type="OrthoDB" id="3355668at2759"/>
<accession>A0A167KG32</accession>
<dbReference type="EMBL" id="KV417293">
    <property type="protein sequence ID" value="KZO94612.1"/>
    <property type="molecule type" value="Genomic_DNA"/>
</dbReference>
<feature type="region of interest" description="Disordered" evidence="1">
    <location>
        <begin position="86"/>
        <end position="448"/>
    </location>
</feature>
<dbReference type="STRING" id="1330018.A0A167KG32"/>
<feature type="compositionally biased region" description="Low complexity" evidence="1">
    <location>
        <begin position="238"/>
        <end position="251"/>
    </location>
</feature>
<evidence type="ECO:0000256" key="1">
    <source>
        <dbReference type="SAM" id="MobiDB-lite"/>
    </source>
</evidence>
<feature type="compositionally biased region" description="Low complexity" evidence="1">
    <location>
        <begin position="350"/>
        <end position="374"/>
    </location>
</feature>
<name>A0A167KG32_CALVF</name>